<dbReference type="OrthoDB" id="2678913at2759"/>
<dbReference type="InterPro" id="IPR010998">
    <property type="entry name" value="Integrase_recombinase_N"/>
</dbReference>
<accession>A0A067PVV0</accession>
<proteinExistence type="predicted"/>
<dbReference type="STRING" id="933084.A0A067PVV0"/>
<dbReference type="GO" id="GO:0003677">
    <property type="term" value="F:DNA binding"/>
    <property type="evidence" value="ECO:0007669"/>
    <property type="project" value="UniProtKB-KW"/>
</dbReference>
<sequence>MNLSTANLQRIEEVLAHAWAKSTCKSYSSGLLVFHVFCDKKSIPEPQHAPASSLLMSSFVSTIAGAYAGQMITNYLYGVRAWQILHSVAWCLNEPEMEALLKAATNLALASSKRKKRQPYTINFITVLQENLNLDDPLDASVFACLTTTFYAAARVGKFTVRRLDIFDPHIHVKPSDKCHEEDRNGLAVTTFHIPRTKASVNGEDIYWARQDGPTDPEAAWDNHESVNQPPANGHLFAYHFKGGYRPLTKTKFLERLRSAAHDAGSTLEYLLRGLPFDVVKAKGRWASNVFTLYLWKHAQIMAPYMQATPQLHESFARYTMPPIR</sequence>
<organism evidence="2 3">
    <name type="scientific">Jaapia argillacea MUCL 33604</name>
    <dbReference type="NCBI Taxonomy" id="933084"/>
    <lineage>
        <taxon>Eukaryota</taxon>
        <taxon>Fungi</taxon>
        <taxon>Dikarya</taxon>
        <taxon>Basidiomycota</taxon>
        <taxon>Agaricomycotina</taxon>
        <taxon>Agaricomycetes</taxon>
        <taxon>Agaricomycetidae</taxon>
        <taxon>Jaapiales</taxon>
        <taxon>Jaapiaceae</taxon>
        <taxon>Jaapia</taxon>
    </lineage>
</organism>
<protein>
    <submittedName>
        <fullName evidence="2">Uncharacterized protein</fullName>
    </submittedName>
</protein>
<dbReference type="Proteomes" id="UP000027265">
    <property type="component" value="Unassembled WGS sequence"/>
</dbReference>
<evidence type="ECO:0000313" key="2">
    <source>
        <dbReference type="EMBL" id="KDQ58869.1"/>
    </source>
</evidence>
<dbReference type="SUPFAM" id="SSF56349">
    <property type="entry name" value="DNA breaking-rejoining enzymes"/>
    <property type="match status" value="1"/>
</dbReference>
<keyword evidence="1" id="KW-0238">DNA-binding</keyword>
<dbReference type="AlphaFoldDB" id="A0A067PVV0"/>
<dbReference type="SUPFAM" id="SSF47823">
    <property type="entry name" value="lambda integrase-like, N-terminal domain"/>
    <property type="match status" value="1"/>
</dbReference>
<evidence type="ECO:0000313" key="3">
    <source>
        <dbReference type="Proteomes" id="UP000027265"/>
    </source>
</evidence>
<reference evidence="3" key="1">
    <citation type="journal article" date="2014" name="Proc. Natl. Acad. Sci. U.S.A.">
        <title>Extensive sampling of basidiomycete genomes demonstrates inadequacy of the white-rot/brown-rot paradigm for wood decay fungi.</title>
        <authorList>
            <person name="Riley R."/>
            <person name="Salamov A.A."/>
            <person name="Brown D.W."/>
            <person name="Nagy L.G."/>
            <person name="Floudas D."/>
            <person name="Held B.W."/>
            <person name="Levasseur A."/>
            <person name="Lombard V."/>
            <person name="Morin E."/>
            <person name="Otillar R."/>
            <person name="Lindquist E.A."/>
            <person name="Sun H."/>
            <person name="LaButti K.M."/>
            <person name="Schmutz J."/>
            <person name="Jabbour D."/>
            <person name="Luo H."/>
            <person name="Baker S.E."/>
            <person name="Pisabarro A.G."/>
            <person name="Walton J.D."/>
            <person name="Blanchette R.A."/>
            <person name="Henrissat B."/>
            <person name="Martin F."/>
            <person name="Cullen D."/>
            <person name="Hibbett D.S."/>
            <person name="Grigoriev I.V."/>
        </authorList>
    </citation>
    <scope>NUCLEOTIDE SEQUENCE [LARGE SCALE GENOMIC DNA]</scope>
    <source>
        <strain evidence="3">MUCL 33604</strain>
    </source>
</reference>
<evidence type="ECO:0000256" key="1">
    <source>
        <dbReference type="ARBA" id="ARBA00023125"/>
    </source>
</evidence>
<dbReference type="HOGENOM" id="CLU_003292_2_2_1"/>
<keyword evidence="3" id="KW-1185">Reference proteome</keyword>
<dbReference type="InParanoid" id="A0A067PVV0"/>
<dbReference type="Gene3D" id="1.10.150.130">
    <property type="match status" value="1"/>
</dbReference>
<dbReference type="InterPro" id="IPR052925">
    <property type="entry name" value="Phage_Integrase-like_Recomb"/>
</dbReference>
<name>A0A067PVV0_9AGAM</name>
<dbReference type="EMBL" id="KL197716">
    <property type="protein sequence ID" value="KDQ58869.1"/>
    <property type="molecule type" value="Genomic_DNA"/>
</dbReference>
<dbReference type="PANTHER" id="PTHR34605:SF3">
    <property type="entry name" value="P CELL-TYPE AGGLUTINATION PROTEIN MAP4-LIKE-RELATED"/>
    <property type="match status" value="1"/>
</dbReference>
<dbReference type="PANTHER" id="PTHR34605">
    <property type="entry name" value="PHAGE_INTEGRASE DOMAIN-CONTAINING PROTEIN"/>
    <property type="match status" value="1"/>
</dbReference>
<dbReference type="InterPro" id="IPR011010">
    <property type="entry name" value="DNA_brk_join_enz"/>
</dbReference>
<gene>
    <name evidence="2" type="ORF">JAAARDRAFT_56912</name>
</gene>